<sequence>MPNAQLDFYKPESLTQSLKLNISDKFHLFPGGMASGQSVDVHARNITIEVAGSIVAKSSGFTLGTGKGNGGAGHGGSGGYGTVEFDRPGTVYGDFQSPTIYGSTDDNNGAPGGGAVKLYADEITTVDGTIIATGGDSLGAGSGASSGGSIWIQSNIFAGRGTIQVNGGNGLGYGGGGGGGRIASIFKNNTFTGKLEAYGGRSNLSPGGAGTVYLASKDGGFRKLIIDNQNIGKPSSDTIEDIHRDGGRTWLTPSVGSPRVILSHLDIRGLGQLASLRNSTQGNLEWDIGTIAGDKTGLLHILANQRLVITGKEGESKSADLPWGINVYPRGELTLSESFVVDGIKIIVAGRLNGARNLTVANGGRVILRQMIDPEGKISRHTSFDDIKVQGGGIFEIESDAGGLSVSCNQLIINSGGKFQATKLDLTANLVTIEQSGILEANYKAVRTVSGLGAGSGEYNPRGSSGAGHGGTGGRGRENVDIGAFYGSVFYPTSFGSVGGGGESPGGGVIKITTRELQVDGNIESKGGVYEKGINHGGGSGGSIYINTTTFEGEGVIDASGGSGNDYGGGGSGGRIAVYYHSSSFTGQFAAFGGSSLHEAGAAGTVYRKDYRQNLKYLWVSNKNQKPRTTLVNFANPRKNNARTWLPSLSNDTYYDFDEVTLTGGSHLVLEYSTHHQTMGIGKLSDVINTNVGNDVTSYLHIGQWQTVNVRQTGVIFPVNIHVYKTGTLGMPPSIEVKNTVFNCEGRVNGLKELTASETTINFGVNSGSVTDGTYVSGHFVFEQVTVKAAGKIIFKNAEIGNVLKTSRLEVKAKGLIQARILTIQSEVIVVEETARITVDGQAFEQGVMNKNYGGPRQESSGGSHAGYGGQRSLGKPYDYIKEPTFPGEGGGPPRYQSTPSAPGGGVIRAVVKDRLVNNGEISARGSNAVSSTAGGAAGGSIWITTNTLQGDGTISVSGGNGGHDGGGGSGGMLAIYYKENSLLFDLQISGGNGKTPGPSGMIYIQKENSNGKLVLDNMHQNSAGYATLVCQPKAFDYYFGEIEILRGGKLNMISCAVIQSMTLQITAKLSGDGSGALRVGNEQNVYLSMNNFEKTSPMKLQSSIHIQNNGLVHLPENILLTDGVNVHVAGSLTGVKAITVAKNGKFTALYPGSTFYRAAPGVFQFDILYVQRGGIVESTDSSQVKLNIDLLRLDYGAAYRVPSKVVATYGEKLEQSRGPTLTSNLCPYGTVHYTSDDIKYNPCGKGKWSSVSSPVPYQVVMHISDNDGIYRLVNVTKYHENYNVTCDYTDFRLLPGQNCVFKPGMYRYRRLEVHSEATMSFEADPGRVLKNTLHVEHLRIYAAGSLRALPVQWSSGLSSGVGGSYGGVGGRGNSIDVHGDVVLPESYGVSGGGFQGGGGQLKIRVAREFIHDGVIDVSGSNTNTGGGGSGGSLLILAQDLKGTGVFKANGGGSAGSNSGGGGGGRIGIHMNSSVEDFQGQYEAYGGNGFYRGASGTIYIYDRNSIKGMLTVQGQGSKSAFLPSNTTLVEIDSLYVGQSATFQVSVPQFTVNLLRTDGSGKIVIPTGYTLTITELPSDQRIACELDVIGILDIQVPVMITSTVNLRGIIKTSRLTIAKRVNFIWTGGELKTKSVMLREYSVASISGLSKVNIDEIHVGPYAKIEVSDGDFMFVCKQLIFDAYSVLLSKSELKSFNITSSNMEIHNFASIGVSGGGYKQGPGYHGRRGVGASHGGQGAGATKNSVYGSVFEANEFGSGSLDSSGGPHRGGGRLAISVTDVLHVDGVVHADGFGSQQEGGGSGGSLMIKAKMLKGSGVFRANGMSGGSGGRIAVYVEDKQAYSGVVSSFGGCTTTCGAAGTVFIREYLIGLPYETTIVNNDGRSSGGITSIMHGTQADYTLQKLRITQEGRVEVVNPSSNITVNISVLDLEGDFTGQLRVLNNQRLSLGSSSVTGSQPFVLRCAVSVEVGAELTLAPRVFVKKTTLKPSFDVFGKVQGGQELIIGRNALVSVSPEGVIGTKSSKKGILTFREIHVLSGGHIVFNHGGKSSVEVRAVSINIEYSGILESPLVLLKTPELNIQMGARVISDGLGYRSGPGIGGLSGFSLWDGGSYGGCGGGFTGVFCPIYGSMFGSIQPGSGGGAATGSNGGQGGGVIVLEVGTLHLDGEITTDGGNGQGNAGGGSGGSVHMTIGNVFSGRGTVRARGGKSGIEGGGGGGGRIYINSEGIDNFKGDVDARGGVGVKLTSGSPGTIWLLQNKKGLTTKTLILDNKDISLTKQLPVVLNETVSSYYFDVLHLAGSIILTPDHHMIIEKLVTSPLSTISIPNGLIVEIDTNSRATSPECSLHVAKHGELRLATSVTFLGPDNQFSGTITGVIDMIIGEGRRTVLSASARTALYVDGNYTFISKRGEYKFASLLLKSNAMVSFEKSDMTEVPLVFATLELRYGSVLQGGWLNIQAVSILIHSGAKMDLSERGHPGGRGDGRGIFNQNYGGGGGHAGVGGGEVNSGGEWYGDMVTPNSFGSGGGGRVLSQGGKGGGYLNILTSEELVIDGSILVSGGDCMMSGCGGGSGGSIYIRSRSLEGVGLIGARGGNSDIAGGGGSGGRVALHLSTKMLFQGDFEVHGGTGKYNGASGTVYIEDNKGRLPRRIVIVDNYVMSSDTKPTTVLTNNVDNDVTLDELKVKGPVSVSFFNKNKISNLEMDISVAKLSAGTRSEIVIQANQVMFSETSESEETSFILRTNLVIQKAGLFVTASKLFVDGAELTVNGRLMNVRHFTLETGSRVTFSEKSQTGIYLKSFGPVFLSLPGTQLFGSFALKSGSTFSAPENLRIQTADMIVKNGVVIRVRDLEIAAATLTLERGTLISADDVTAGGHGAGSSTSKVGSGGSYASPGGKNQGDKSYGSLFKPREPGSEGGAGSSADTAGKGGGVIIIKATLIQLDGKITVNGGDGDRGSNAGGGSGGSIYLKVDNLVGKGEIIADGGRGDGGGSCGSGGRVGISLTSRYTYSGSIRSASLDCGSTQLNGGPGTTFISEIKNKRTYTRLILDNRFSNQDTFVTLNESQLEYDFDEIMLRGGASLQLLKQPNIHQRLSVGLLSGDRSGFIHVHRNQTVIISERTPARVPVSFKVDDGGLVVVPHSVIIIGHRRYSIESRGTILGMRNMELARDRVVRFYESSILGIGKDKRDFTGSEGVLEFGSLILHTSSIIVVDDIDQVKIFADNIDIKYNASLISSSLAFTVSSLHVEIGGRIDCSGDNDVIGSKSAPSGLAIGTGAGHGSEGGEGTTKQGGPYHGSLYNPTERGRTGGTGPNREKGGQGGGSLVLRVGSRFIVDGIITVSGGRAVTKSNAGGGSGGSIYVSTHSYRGYGVMDVRGGASGGTSSGSGAGGRIAIYSEKEILYQGGYQASGGNGTQGRYGGPGTIFVRYLRNKRFYTQLRFGERQGKNLVFVTLDEKNITEFIFNEVIIERRTAMRLKQDGVMRSLKVGKLTGDGTGYIYVGSNHTFYLRGSTGQGEVSKPPVNLDIDTKGTGVLDTSLFVVSHSPASPNGNALRVNGRIIGVEHLYLTRERKMVFMSKAQTVGYNNGSLTSSSPGTFVLATLETHDRAQLSFLTSHGMRGLAGKIDVKFGAKVFADQFDMNITSLSIETGGLMTAAGSDRPNIVKSQSLSPGCHGAGGTYASYGGIGRDYSVSLKPYGSLYLPREFGTNGCGDQHPGGNAGGLFFLTIGDALHLDGTLNARGQNAGPSPSGGGSGGSILFSTVVFTGNGIIDVSGGNGKGQNTGGGSGGRLAVYVRSQNRYFGQYLAIGGSAGDALNDLSRASGGPGTVYIQQLFNQVPHDRLILDNKNRPFNHYVMLNESRDSYEFDEVHLTRKASLHIVNNGKQLNLTIHKILGDGTGLIHVHGNQLLTAEVKDARRTITRAQANFKLDANSSAIMSTVVHMIGRGDVAFHWQGRLINVMHLHLAYGRRAFIGVEAHTGTIENDRFVSSETEGTFHFSTLEFSSKSQVDYPSPHGMHFTVGLLVSTASVFPFYSLEIHACRNPSPRW</sequence>
<name>A0A7D9EDH8_PARCT</name>
<feature type="region of interest" description="Disordered" evidence="1">
    <location>
        <begin position="454"/>
        <end position="474"/>
    </location>
</feature>
<feature type="compositionally biased region" description="Gly residues" evidence="1">
    <location>
        <begin position="465"/>
        <end position="474"/>
    </location>
</feature>
<reference evidence="2" key="1">
    <citation type="submission" date="2020-04" db="EMBL/GenBank/DDBJ databases">
        <authorList>
            <person name="Alioto T."/>
            <person name="Alioto T."/>
            <person name="Gomez Garrido J."/>
        </authorList>
    </citation>
    <scope>NUCLEOTIDE SEQUENCE</scope>
    <source>
        <strain evidence="2">A484AB</strain>
    </source>
</reference>
<feature type="region of interest" description="Disordered" evidence="1">
    <location>
        <begin position="2867"/>
        <end position="2920"/>
    </location>
</feature>
<gene>
    <name evidence="2" type="ORF">PACLA_8A025773</name>
</gene>
<dbReference type="PANTHER" id="PTHR31513">
    <property type="entry name" value="EPHRIN TYPE-B RECEPTOR"/>
    <property type="match status" value="1"/>
</dbReference>
<accession>A0A7D9EDH8</accession>
<feature type="region of interest" description="Disordered" evidence="1">
    <location>
        <begin position="849"/>
        <end position="869"/>
    </location>
</feature>
<dbReference type="Proteomes" id="UP001152795">
    <property type="component" value="Unassembled WGS sequence"/>
</dbReference>
<evidence type="ECO:0000313" key="3">
    <source>
        <dbReference type="Proteomes" id="UP001152795"/>
    </source>
</evidence>
<dbReference type="PANTHER" id="PTHR31513:SF2">
    <property type="entry name" value="MRAZ"/>
    <property type="match status" value="1"/>
</dbReference>
<protein>
    <submittedName>
        <fullName evidence="2">Uncharacterized protein</fullName>
    </submittedName>
</protein>
<proteinExistence type="predicted"/>
<feature type="region of interest" description="Disordered" evidence="1">
    <location>
        <begin position="884"/>
        <end position="904"/>
    </location>
</feature>
<comment type="caution">
    <text evidence="2">The sequence shown here is derived from an EMBL/GenBank/DDBJ whole genome shotgun (WGS) entry which is preliminary data.</text>
</comment>
<organism evidence="2 3">
    <name type="scientific">Paramuricea clavata</name>
    <name type="common">Red gorgonian</name>
    <name type="synonym">Violescent sea-whip</name>
    <dbReference type="NCBI Taxonomy" id="317549"/>
    <lineage>
        <taxon>Eukaryota</taxon>
        <taxon>Metazoa</taxon>
        <taxon>Cnidaria</taxon>
        <taxon>Anthozoa</taxon>
        <taxon>Octocorallia</taxon>
        <taxon>Malacalcyonacea</taxon>
        <taxon>Plexauridae</taxon>
        <taxon>Paramuricea</taxon>
    </lineage>
</organism>
<evidence type="ECO:0000313" key="2">
    <source>
        <dbReference type="EMBL" id="CAB4006520.1"/>
    </source>
</evidence>
<feature type="compositionally biased region" description="Gly residues" evidence="1">
    <location>
        <begin position="3268"/>
        <end position="3281"/>
    </location>
</feature>
<keyword evidence="3" id="KW-1185">Reference proteome</keyword>
<evidence type="ECO:0000256" key="1">
    <source>
        <dbReference type="SAM" id="MobiDB-lite"/>
    </source>
</evidence>
<dbReference type="EMBL" id="CACRXK020005527">
    <property type="protein sequence ID" value="CAB4006520.1"/>
    <property type="molecule type" value="Genomic_DNA"/>
</dbReference>
<feature type="region of interest" description="Disordered" evidence="1">
    <location>
        <begin position="3268"/>
        <end position="3317"/>
    </location>
</feature>
<dbReference type="OrthoDB" id="5965221at2759"/>